<dbReference type="SUPFAM" id="SSF88946">
    <property type="entry name" value="Sigma2 domain of RNA polymerase sigma factors"/>
    <property type="match status" value="1"/>
</dbReference>
<proteinExistence type="inferred from homology"/>
<dbReference type="AlphaFoldDB" id="A0A0G1LUX8"/>
<dbReference type="InterPro" id="IPR036388">
    <property type="entry name" value="WH-like_DNA-bd_sf"/>
</dbReference>
<feature type="domain" description="RNA polymerase sigma-70 region 2" evidence="5">
    <location>
        <begin position="28"/>
        <end position="94"/>
    </location>
</feature>
<dbReference type="PANTHER" id="PTHR43133:SF51">
    <property type="entry name" value="RNA POLYMERASE SIGMA FACTOR"/>
    <property type="match status" value="1"/>
</dbReference>
<dbReference type="GO" id="GO:0006352">
    <property type="term" value="P:DNA-templated transcription initiation"/>
    <property type="evidence" value="ECO:0007669"/>
    <property type="project" value="InterPro"/>
</dbReference>
<comment type="caution">
    <text evidence="7">The sequence shown here is derived from an EMBL/GenBank/DDBJ whole genome shotgun (WGS) entry which is preliminary data.</text>
</comment>
<dbReference type="InterPro" id="IPR013324">
    <property type="entry name" value="RNA_pol_sigma_r3/r4-like"/>
</dbReference>
<name>A0A0G1LUX8_9BACT</name>
<dbReference type="SUPFAM" id="SSF88659">
    <property type="entry name" value="Sigma3 and sigma4 domains of RNA polymerase sigma factors"/>
    <property type="match status" value="1"/>
</dbReference>
<evidence type="ECO:0000259" key="6">
    <source>
        <dbReference type="Pfam" id="PF08281"/>
    </source>
</evidence>
<comment type="similarity">
    <text evidence="1">Belongs to the sigma-70 factor family. ECF subfamily.</text>
</comment>
<protein>
    <submittedName>
        <fullName evidence="7">RNA polymerase, sigma-24 subunit, ECF subfamily</fullName>
    </submittedName>
</protein>
<evidence type="ECO:0000256" key="2">
    <source>
        <dbReference type="ARBA" id="ARBA00023015"/>
    </source>
</evidence>
<dbReference type="InterPro" id="IPR013249">
    <property type="entry name" value="RNA_pol_sigma70_r4_t2"/>
</dbReference>
<dbReference type="InterPro" id="IPR014284">
    <property type="entry name" value="RNA_pol_sigma-70_dom"/>
</dbReference>
<organism evidence="7 8">
    <name type="scientific">Candidatus Collierbacteria bacterium GW2011_GWB1_44_6</name>
    <dbReference type="NCBI Taxonomy" id="1618384"/>
    <lineage>
        <taxon>Bacteria</taxon>
        <taxon>Candidatus Collieribacteriota</taxon>
    </lineage>
</organism>
<dbReference type="PANTHER" id="PTHR43133">
    <property type="entry name" value="RNA POLYMERASE ECF-TYPE SIGMA FACTO"/>
    <property type="match status" value="1"/>
</dbReference>
<evidence type="ECO:0000313" key="8">
    <source>
        <dbReference type="Proteomes" id="UP000034835"/>
    </source>
</evidence>
<dbReference type="GO" id="GO:0003677">
    <property type="term" value="F:DNA binding"/>
    <property type="evidence" value="ECO:0007669"/>
    <property type="project" value="InterPro"/>
</dbReference>
<dbReference type="InterPro" id="IPR013325">
    <property type="entry name" value="RNA_pol_sigma_r2"/>
</dbReference>
<gene>
    <name evidence="7" type="ORF">UW68_C0032G0010</name>
</gene>
<dbReference type="CDD" id="cd06171">
    <property type="entry name" value="Sigma70_r4"/>
    <property type="match status" value="1"/>
</dbReference>
<dbReference type="InterPro" id="IPR007627">
    <property type="entry name" value="RNA_pol_sigma70_r2"/>
</dbReference>
<keyword evidence="2" id="KW-0805">Transcription regulation</keyword>
<dbReference type="Gene3D" id="1.10.1740.10">
    <property type="match status" value="1"/>
</dbReference>
<sequence>MEDLSKLSDEVVVEIIRKKDKNVYSEIINRYQQKLLRYATYLLGDDQLGADAVQEGFVKAYIYLNSFDIKKKFSSWIYRIVHNEAMTLINKNKRYFPLNIEIEYDSGIDLEDELIKKELIDRAHHCLDKMPILYREPLSLFFLEEKSYEEVSDILRIPVNTVGTRISRAKIIMKKICQKNAK</sequence>
<dbReference type="EMBL" id="LCJG01000032">
    <property type="protein sequence ID" value="KKT72587.1"/>
    <property type="molecule type" value="Genomic_DNA"/>
</dbReference>
<keyword evidence="3" id="KW-0731">Sigma factor</keyword>
<feature type="domain" description="RNA polymerase sigma factor 70 region 4 type 2" evidence="6">
    <location>
        <begin position="122"/>
        <end position="170"/>
    </location>
</feature>
<dbReference type="Pfam" id="PF04542">
    <property type="entry name" value="Sigma70_r2"/>
    <property type="match status" value="1"/>
</dbReference>
<reference evidence="7 8" key="1">
    <citation type="journal article" date="2015" name="Nature">
        <title>rRNA introns, odd ribosomes, and small enigmatic genomes across a large radiation of phyla.</title>
        <authorList>
            <person name="Brown C.T."/>
            <person name="Hug L.A."/>
            <person name="Thomas B.C."/>
            <person name="Sharon I."/>
            <person name="Castelle C.J."/>
            <person name="Singh A."/>
            <person name="Wilkins M.J."/>
            <person name="Williams K.H."/>
            <person name="Banfield J.F."/>
        </authorList>
    </citation>
    <scope>NUCLEOTIDE SEQUENCE [LARGE SCALE GENOMIC DNA]</scope>
</reference>
<evidence type="ECO:0000313" key="7">
    <source>
        <dbReference type="EMBL" id="KKT72587.1"/>
    </source>
</evidence>
<dbReference type="Proteomes" id="UP000034835">
    <property type="component" value="Unassembled WGS sequence"/>
</dbReference>
<accession>A0A0G1LUX8</accession>
<dbReference type="Gene3D" id="1.10.10.10">
    <property type="entry name" value="Winged helix-like DNA-binding domain superfamily/Winged helix DNA-binding domain"/>
    <property type="match status" value="1"/>
</dbReference>
<dbReference type="InterPro" id="IPR039425">
    <property type="entry name" value="RNA_pol_sigma-70-like"/>
</dbReference>
<dbReference type="GO" id="GO:0016987">
    <property type="term" value="F:sigma factor activity"/>
    <property type="evidence" value="ECO:0007669"/>
    <property type="project" value="UniProtKB-KW"/>
</dbReference>
<evidence type="ECO:0000256" key="4">
    <source>
        <dbReference type="ARBA" id="ARBA00023163"/>
    </source>
</evidence>
<dbReference type="Pfam" id="PF08281">
    <property type="entry name" value="Sigma70_r4_2"/>
    <property type="match status" value="1"/>
</dbReference>
<evidence type="ECO:0000256" key="3">
    <source>
        <dbReference type="ARBA" id="ARBA00023082"/>
    </source>
</evidence>
<evidence type="ECO:0000256" key="1">
    <source>
        <dbReference type="ARBA" id="ARBA00010641"/>
    </source>
</evidence>
<dbReference type="NCBIfam" id="TIGR02937">
    <property type="entry name" value="sigma70-ECF"/>
    <property type="match status" value="1"/>
</dbReference>
<dbReference type="STRING" id="1618384.UW68_C0032G0010"/>
<keyword evidence="4" id="KW-0804">Transcription</keyword>
<evidence type="ECO:0000259" key="5">
    <source>
        <dbReference type="Pfam" id="PF04542"/>
    </source>
</evidence>